<gene>
    <name evidence="2" type="ORF">Tco_1029748</name>
</gene>
<organism evidence="2 3">
    <name type="scientific">Tanacetum coccineum</name>
    <dbReference type="NCBI Taxonomy" id="301880"/>
    <lineage>
        <taxon>Eukaryota</taxon>
        <taxon>Viridiplantae</taxon>
        <taxon>Streptophyta</taxon>
        <taxon>Embryophyta</taxon>
        <taxon>Tracheophyta</taxon>
        <taxon>Spermatophyta</taxon>
        <taxon>Magnoliopsida</taxon>
        <taxon>eudicotyledons</taxon>
        <taxon>Gunneridae</taxon>
        <taxon>Pentapetalae</taxon>
        <taxon>asterids</taxon>
        <taxon>campanulids</taxon>
        <taxon>Asterales</taxon>
        <taxon>Asteraceae</taxon>
        <taxon>Asteroideae</taxon>
        <taxon>Anthemideae</taxon>
        <taxon>Anthemidinae</taxon>
        <taxon>Tanacetum</taxon>
    </lineage>
</organism>
<evidence type="ECO:0000256" key="1">
    <source>
        <dbReference type="SAM" id="MobiDB-lite"/>
    </source>
</evidence>
<feature type="compositionally biased region" description="Basic and acidic residues" evidence="1">
    <location>
        <begin position="94"/>
        <end position="105"/>
    </location>
</feature>
<keyword evidence="3" id="KW-1185">Reference proteome</keyword>
<dbReference type="EMBL" id="BQNB010018079">
    <property type="protein sequence ID" value="GJT70462.1"/>
    <property type="molecule type" value="Genomic_DNA"/>
</dbReference>
<evidence type="ECO:0000313" key="2">
    <source>
        <dbReference type="EMBL" id="GJT70462.1"/>
    </source>
</evidence>
<accession>A0ABQ5G6K1</accession>
<feature type="region of interest" description="Disordered" evidence="1">
    <location>
        <begin position="205"/>
        <end position="243"/>
    </location>
</feature>
<dbReference type="Proteomes" id="UP001151760">
    <property type="component" value="Unassembled WGS sequence"/>
</dbReference>
<reference evidence="2" key="1">
    <citation type="journal article" date="2022" name="Int. J. Mol. Sci.">
        <title>Draft Genome of Tanacetum Coccineum: Genomic Comparison of Closely Related Tanacetum-Family Plants.</title>
        <authorList>
            <person name="Yamashiro T."/>
            <person name="Shiraishi A."/>
            <person name="Nakayama K."/>
            <person name="Satake H."/>
        </authorList>
    </citation>
    <scope>NUCLEOTIDE SEQUENCE</scope>
</reference>
<comment type="caution">
    <text evidence="2">The sequence shown here is derived from an EMBL/GenBank/DDBJ whole genome shotgun (WGS) entry which is preliminary data.</text>
</comment>
<feature type="region of interest" description="Disordered" evidence="1">
    <location>
        <begin position="91"/>
        <end position="127"/>
    </location>
</feature>
<proteinExistence type="predicted"/>
<evidence type="ECO:0000313" key="3">
    <source>
        <dbReference type="Proteomes" id="UP001151760"/>
    </source>
</evidence>
<protein>
    <submittedName>
        <fullName evidence="2">Uncharacterized protein</fullName>
    </submittedName>
</protein>
<feature type="compositionally biased region" description="Basic and acidic residues" evidence="1">
    <location>
        <begin position="207"/>
        <end position="223"/>
    </location>
</feature>
<name>A0ABQ5G6K1_9ASTR</name>
<sequence length="274" mass="30225">MDGAARWFHTNTKSVVVAVYGDGKFAGGGWPKIVGDRWSPARTTCNSSGGGRRGARNDDNKGGNPNIVVIITQQLQDFLPTIIMEIGNHINNRGNRDGGRNDDNNNGRNANGGNEHDNPGNDCNNHGGNKYESVIDINNCVTHQRARRSTAQTMRCRNWRMNCGTTPWWGLVMQPTQTSSMNWPSWFPAYKRIDSAILKAGPLTSDTVRDGKLSKSGDKRKGGSESSKQAGTRVENKRANVTPHKFKERMSGFMCYNNDGDGIRMLLIVDVLLD</sequence>
<feature type="region of interest" description="Disordered" evidence="1">
    <location>
        <begin position="38"/>
        <end position="63"/>
    </location>
</feature>
<reference evidence="2" key="2">
    <citation type="submission" date="2022-01" db="EMBL/GenBank/DDBJ databases">
        <authorList>
            <person name="Yamashiro T."/>
            <person name="Shiraishi A."/>
            <person name="Satake H."/>
            <person name="Nakayama K."/>
        </authorList>
    </citation>
    <scope>NUCLEOTIDE SEQUENCE</scope>
</reference>